<dbReference type="Proteomes" id="UP000005444">
    <property type="component" value="Chromosome"/>
</dbReference>
<dbReference type="InterPro" id="IPR000089">
    <property type="entry name" value="Biotin_lipoyl"/>
</dbReference>
<dbReference type="PROSITE" id="PS50968">
    <property type="entry name" value="BIOTINYL_LIPOYL"/>
    <property type="match status" value="1"/>
</dbReference>
<dbReference type="RefSeq" id="WP_014214872.1">
    <property type="nucleotide sequence ID" value="NC_016605.1"/>
</dbReference>
<accession>G8PB45</accession>
<dbReference type="PATRIC" id="fig|701521.8.peg.344"/>
<evidence type="ECO:0000313" key="3">
    <source>
        <dbReference type="EMBL" id="AEV94674.1"/>
    </source>
</evidence>
<evidence type="ECO:0000259" key="2">
    <source>
        <dbReference type="PROSITE" id="PS50968"/>
    </source>
</evidence>
<reference evidence="3 4" key="1">
    <citation type="journal article" date="2012" name="J. Bacteriol.">
        <title>Complete Genome Sequence of the Beer Spoilage Organism Pediococcus claussenii ATCC BAA-344T.</title>
        <authorList>
            <person name="Pittet V."/>
            <person name="Abegunde T."/>
            <person name="Marfleet T."/>
            <person name="Haakensen M."/>
            <person name="Morrow K."/>
            <person name="Jayaprakash T."/>
            <person name="Schroeder K."/>
            <person name="Trost B."/>
            <person name="Byrns S."/>
            <person name="Bergsveinson J."/>
            <person name="Kusalik A."/>
            <person name="Ziola B."/>
        </authorList>
    </citation>
    <scope>NUCLEOTIDE SEQUENCE [LARGE SCALE GENOMIC DNA]</scope>
    <source>
        <strain evidence="3 4">ATCC BAA-344</strain>
    </source>
</reference>
<dbReference type="InterPro" id="IPR011053">
    <property type="entry name" value="Single_hybrid_motif"/>
</dbReference>
<gene>
    <name evidence="3" type="primary">accB</name>
    <name evidence="3" type="ordered locus">PECL_365</name>
</gene>
<protein>
    <submittedName>
        <fullName evidence="3">Acetyl-CoA carboxylase, biotin carboxyl carrier protein</fullName>
    </submittedName>
</protein>
<dbReference type="PANTHER" id="PTHR45266">
    <property type="entry name" value="OXALOACETATE DECARBOXYLASE ALPHA CHAIN"/>
    <property type="match status" value="1"/>
</dbReference>
<dbReference type="InterPro" id="IPR050709">
    <property type="entry name" value="Biotin_Carboxyl_Carrier/Decarb"/>
</dbReference>
<feature type="domain" description="Lipoyl-binding" evidence="2">
    <location>
        <begin position="47"/>
        <end position="121"/>
    </location>
</feature>
<dbReference type="AlphaFoldDB" id="G8PB45"/>
<keyword evidence="4" id="KW-1185">Reference proteome</keyword>
<sequence>MDIEDVFKVIDRLKEYPYDDIDIETKELKLHLKKHSTNERRQPKLKETEVNTTVNSPMVGIIHLNDEIRVGTQVEEGIPIAQIESMKLFNDIKAPIKGKIIEILVSNDEGVEFEQPILTISGD</sequence>
<dbReference type="Pfam" id="PF00364">
    <property type="entry name" value="Biotin_lipoyl"/>
    <property type="match status" value="1"/>
</dbReference>
<evidence type="ECO:0000256" key="1">
    <source>
        <dbReference type="ARBA" id="ARBA00023267"/>
    </source>
</evidence>
<dbReference type="eggNOG" id="COG0511">
    <property type="taxonomic scope" value="Bacteria"/>
</dbReference>
<dbReference type="HOGENOM" id="CLU_016733_3_3_9"/>
<name>G8PB45_PEDCP</name>
<dbReference type="STRING" id="701521.PECL_365"/>
<dbReference type="CDD" id="cd06850">
    <property type="entry name" value="biotinyl_domain"/>
    <property type="match status" value="1"/>
</dbReference>
<dbReference type="EMBL" id="CP003137">
    <property type="protein sequence ID" value="AEV94674.1"/>
    <property type="molecule type" value="Genomic_DNA"/>
</dbReference>
<organism evidence="3 4">
    <name type="scientific">Pediococcus claussenii (strain ATCC BAA-344 / DSM 14800 / JCM 18046 / KCTC 3811 / LMG 21948 / P06)</name>
    <dbReference type="NCBI Taxonomy" id="701521"/>
    <lineage>
        <taxon>Bacteria</taxon>
        <taxon>Bacillati</taxon>
        <taxon>Bacillota</taxon>
        <taxon>Bacilli</taxon>
        <taxon>Lactobacillales</taxon>
        <taxon>Lactobacillaceae</taxon>
        <taxon>Pediococcus</taxon>
    </lineage>
</organism>
<dbReference type="PANTHER" id="PTHR45266:SF3">
    <property type="entry name" value="OXALOACETATE DECARBOXYLASE ALPHA CHAIN"/>
    <property type="match status" value="1"/>
</dbReference>
<dbReference type="SUPFAM" id="SSF51230">
    <property type="entry name" value="Single hybrid motif"/>
    <property type="match status" value="1"/>
</dbReference>
<dbReference type="KEGG" id="pce:PECL_365"/>
<proteinExistence type="predicted"/>
<keyword evidence="1" id="KW-0092">Biotin</keyword>
<dbReference type="Gene3D" id="2.40.50.100">
    <property type="match status" value="1"/>
</dbReference>
<evidence type="ECO:0000313" key="4">
    <source>
        <dbReference type="Proteomes" id="UP000005444"/>
    </source>
</evidence>